<dbReference type="RefSeq" id="WP_119955075.1">
    <property type="nucleotide sequence ID" value="NZ_QYUR01000003.1"/>
</dbReference>
<reference evidence="1 2" key="1">
    <citation type="submission" date="2018-09" db="EMBL/GenBank/DDBJ databases">
        <authorList>
            <person name="Zhu H."/>
        </authorList>
    </citation>
    <scope>NUCLEOTIDE SEQUENCE [LARGE SCALE GENOMIC DNA]</scope>
    <source>
        <strain evidence="1 2">K1S02-6</strain>
    </source>
</reference>
<dbReference type="AlphaFoldDB" id="A0A418XF24"/>
<evidence type="ECO:0000313" key="2">
    <source>
        <dbReference type="Proteomes" id="UP000284021"/>
    </source>
</evidence>
<keyword evidence="2" id="KW-1185">Reference proteome</keyword>
<evidence type="ECO:0000313" key="1">
    <source>
        <dbReference type="EMBL" id="RJG10943.1"/>
    </source>
</evidence>
<organism evidence="1 2">
    <name type="scientific">Pseudomonas cavernicola</name>
    <dbReference type="NCBI Taxonomy" id="2320866"/>
    <lineage>
        <taxon>Bacteria</taxon>
        <taxon>Pseudomonadati</taxon>
        <taxon>Pseudomonadota</taxon>
        <taxon>Gammaproteobacteria</taxon>
        <taxon>Pseudomonadales</taxon>
        <taxon>Pseudomonadaceae</taxon>
        <taxon>Pseudomonas</taxon>
    </lineage>
</organism>
<proteinExistence type="predicted"/>
<sequence>MRSKQTIFRYAGYEMRSHSETRWAAIMDALSIVWLYEPRVIDTRHGWYLPDFFIPAAGVFVEVKGPTPNTVEIEKAGDAETQTGCPVIFAHGRPELLHAELFHGLISYYSGKGEVSFSTAEIGALVRKHYDLRTYARYLSEGEHQHRPDVVSIGEALAEVIVGWMDRGAREQSLASIHMPLNEKKTAWHGQHSKAEWLLAEFATKASHWRAQREAA</sequence>
<gene>
    <name evidence="1" type="ORF">D3879_14790</name>
</gene>
<dbReference type="Gene3D" id="3.40.91.30">
    <property type="match status" value="1"/>
</dbReference>
<accession>A0A418XF24</accession>
<protein>
    <submittedName>
        <fullName evidence="1">Uncharacterized protein</fullName>
    </submittedName>
</protein>
<comment type="caution">
    <text evidence="1">The sequence shown here is derived from an EMBL/GenBank/DDBJ whole genome shotgun (WGS) entry which is preliminary data.</text>
</comment>
<name>A0A418XF24_9PSED</name>
<dbReference type="OrthoDB" id="1667101at2"/>
<dbReference type="EMBL" id="QYUR01000003">
    <property type="protein sequence ID" value="RJG10943.1"/>
    <property type="molecule type" value="Genomic_DNA"/>
</dbReference>
<dbReference type="Proteomes" id="UP000284021">
    <property type="component" value="Unassembled WGS sequence"/>
</dbReference>